<comment type="similarity">
    <text evidence="14">Belongs to the DNA photolyase family.</text>
</comment>
<evidence type="ECO:0000256" key="4">
    <source>
        <dbReference type="ARBA" id="ARBA00014046"/>
    </source>
</evidence>
<evidence type="ECO:0000256" key="5">
    <source>
        <dbReference type="ARBA" id="ARBA00022630"/>
    </source>
</evidence>
<dbReference type="SUPFAM" id="SSF48173">
    <property type="entry name" value="Cryptochrome/photolyase FAD-binding domain"/>
    <property type="match status" value="1"/>
</dbReference>
<comment type="caution">
    <text evidence="16">The sequence shown here is derived from an EMBL/GenBank/DDBJ whole genome shotgun (WGS) entry which is preliminary data.</text>
</comment>
<evidence type="ECO:0000256" key="9">
    <source>
        <dbReference type="ARBA" id="ARBA00033999"/>
    </source>
</evidence>
<dbReference type="InterPro" id="IPR005101">
    <property type="entry name" value="Cryptochr/Photolyase_FAD-bd"/>
</dbReference>
<dbReference type="Gene3D" id="3.40.50.620">
    <property type="entry name" value="HUPs"/>
    <property type="match status" value="1"/>
</dbReference>
<name>A0A1E5DZZ4_9VIBR</name>
<dbReference type="PROSITE" id="PS51645">
    <property type="entry name" value="PHR_CRY_ALPHA_BETA"/>
    <property type="match status" value="1"/>
</dbReference>
<feature type="site" description="Electron transfer via tryptophanyl radical" evidence="13">
    <location>
        <position position="304"/>
    </location>
</feature>
<feature type="binding site" evidence="12">
    <location>
        <begin position="230"/>
        <end position="234"/>
    </location>
    <ligand>
        <name>FAD</name>
        <dbReference type="ChEBI" id="CHEBI:57692"/>
    </ligand>
</feature>
<dbReference type="GO" id="GO:0003904">
    <property type="term" value="F:deoxyribodipyrimidine photo-lyase activity"/>
    <property type="evidence" value="ECO:0007669"/>
    <property type="project" value="UniProtKB-EC"/>
</dbReference>
<feature type="binding site" evidence="12">
    <location>
        <begin position="370"/>
        <end position="372"/>
    </location>
    <ligand>
        <name>FAD</name>
        <dbReference type="ChEBI" id="CHEBI:57692"/>
    </ligand>
</feature>
<evidence type="ECO:0000256" key="7">
    <source>
        <dbReference type="ARBA" id="ARBA00022991"/>
    </source>
</evidence>
<dbReference type="InterPro" id="IPR014729">
    <property type="entry name" value="Rossmann-like_a/b/a_fold"/>
</dbReference>
<comment type="cofactor">
    <cofactor evidence="1">
        <name>(6R)-5,10-methylene-5,6,7,8-tetrahydrofolate</name>
        <dbReference type="ChEBI" id="CHEBI:15636"/>
    </cofactor>
</comment>
<comment type="similarity">
    <text evidence="2">Belongs to the DNA photolyase class-1 family.</text>
</comment>
<feature type="site" description="Electron transfer via tryptophanyl radical" evidence="13">
    <location>
        <position position="357"/>
    </location>
</feature>
<dbReference type="GO" id="GO:0000719">
    <property type="term" value="P:photoreactive repair"/>
    <property type="evidence" value="ECO:0007669"/>
    <property type="project" value="UniProtKB-ARBA"/>
</dbReference>
<evidence type="ECO:0000256" key="14">
    <source>
        <dbReference type="RuleBase" id="RU004182"/>
    </source>
</evidence>
<keyword evidence="6 12" id="KW-0274">FAD</keyword>
<dbReference type="AlphaFoldDB" id="A0A1E5DZZ4"/>
<dbReference type="NCBIfam" id="NF007955">
    <property type="entry name" value="PRK10674.1"/>
    <property type="match status" value="1"/>
</dbReference>
<accession>A0A1E5DZZ4</accession>
<feature type="domain" description="Photolyase/cryptochrome alpha/beta" evidence="15">
    <location>
        <begin position="1"/>
        <end position="129"/>
    </location>
</feature>
<dbReference type="InterPro" id="IPR018394">
    <property type="entry name" value="DNA_photolyase_1_CS_C"/>
</dbReference>
<dbReference type="SUPFAM" id="SSF52425">
    <property type="entry name" value="Cryptochrome/photolyase, N-terminal domain"/>
    <property type="match status" value="1"/>
</dbReference>
<evidence type="ECO:0000313" key="17">
    <source>
        <dbReference type="Proteomes" id="UP000094070"/>
    </source>
</evidence>
<dbReference type="Proteomes" id="UP000094070">
    <property type="component" value="Unassembled WGS sequence"/>
</dbReference>
<keyword evidence="7 14" id="KW-0157">Chromophore</keyword>
<dbReference type="Pfam" id="PF00875">
    <property type="entry name" value="DNA_photolyase"/>
    <property type="match status" value="1"/>
</dbReference>
<feature type="binding site" evidence="12">
    <location>
        <position position="218"/>
    </location>
    <ligand>
        <name>FAD</name>
        <dbReference type="ChEBI" id="CHEBI:57692"/>
    </ligand>
</feature>
<evidence type="ECO:0000259" key="15">
    <source>
        <dbReference type="PROSITE" id="PS51645"/>
    </source>
</evidence>
<dbReference type="PRINTS" id="PR00147">
    <property type="entry name" value="DNAPHOTLYASE"/>
</dbReference>
<gene>
    <name evidence="16" type="ORF">A1QC_11205</name>
</gene>
<feature type="site" description="Electron transfer via tryptophanyl radical" evidence="13">
    <location>
        <position position="380"/>
    </location>
</feature>
<dbReference type="GO" id="GO:0009416">
    <property type="term" value="P:response to light stimulus"/>
    <property type="evidence" value="ECO:0007669"/>
    <property type="project" value="TreeGrafter"/>
</dbReference>
<evidence type="ECO:0000256" key="8">
    <source>
        <dbReference type="ARBA" id="ARBA00031671"/>
    </source>
</evidence>
<dbReference type="InterPro" id="IPR006050">
    <property type="entry name" value="DNA_photolyase_N"/>
</dbReference>
<organism evidence="16 17">
    <name type="scientific">Vibrio rumoiensis 1S-45</name>
    <dbReference type="NCBI Taxonomy" id="1188252"/>
    <lineage>
        <taxon>Bacteria</taxon>
        <taxon>Pseudomonadati</taxon>
        <taxon>Pseudomonadota</taxon>
        <taxon>Gammaproteobacteria</taxon>
        <taxon>Vibrionales</taxon>
        <taxon>Vibrionaceae</taxon>
        <taxon>Vibrio</taxon>
    </lineage>
</organism>
<keyword evidence="17" id="KW-1185">Reference proteome</keyword>
<sequence>MNLIWFRNDLRIDDNPALQAAMDTNQPCQAIFISTPQQWQHHNLAPIKIDFIERHLNLLGEQLGKMGIALFHLESTDFKAQSQCLLEYCQQHSIDQVFANQEVELNEQVRDHALSEQDIDILFFESDVIVTKGSVLNGQGEMYKVFTPFKKAWAAHLQRTYQAPLSSVFTSNTSLSRSVQNIAISFNAPKQDSSKWPLANVVLQQVVPDFMQHKLNNYHHDRDFPAIKGTSGLSPYLAIGAISPKRILSELLHQHPQALEAISQPEGSWLNELAWRDFYRHLLHHFPDLNKHRNFNAKYNGLSWLNSPKLLHAWQQGKTGYPIVDAAMRQLIQTGWMHNRLRMIVASFLTKHCLVDWRLGEKFFMQHLIDGDLSANNGGWQWAAGTGCDAQPYFRIFNPITQSEKYDPDGSFIRKYLPELDNVPLKHLHFPHDYLKQNHIESYWPAVVDHATARQQALSFYKTGI</sequence>
<evidence type="ECO:0000256" key="10">
    <source>
        <dbReference type="ARBA" id="ARBA00059220"/>
    </source>
</evidence>
<keyword evidence="16" id="KW-0456">Lyase</keyword>
<evidence type="ECO:0000256" key="2">
    <source>
        <dbReference type="ARBA" id="ARBA00005862"/>
    </source>
</evidence>
<dbReference type="OrthoDB" id="9772484at2"/>
<dbReference type="EMBL" id="AJYK02000086">
    <property type="protein sequence ID" value="OEF23669.1"/>
    <property type="molecule type" value="Genomic_DNA"/>
</dbReference>
<dbReference type="FunFam" id="1.10.579.10:FF:000003">
    <property type="entry name" value="Deoxyribodipyrimidine photo-lyase"/>
    <property type="match status" value="1"/>
</dbReference>
<evidence type="ECO:0000256" key="3">
    <source>
        <dbReference type="ARBA" id="ARBA00013149"/>
    </source>
</evidence>
<evidence type="ECO:0000256" key="13">
    <source>
        <dbReference type="PIRSR" id="PIRSR602081-2"/>
    </source>
</evidence>
<dbReference type="PROSITE" id="PS00394">
    <property type="entry name" value="DNA_PHOTOLYASES_1_1"/>
    <property type="match status" value="1"/>
</dbReference>
<proteinExistence type="inferred from homology"/>
<reference evidence="16 17" key="1">
    <citation type="journal article" date="2012" name="Science">
        <title>Ecological populations of bacteria act as socially cohesive units of antibiotic production and resistance.</title>
        <authorList>
            <person name="Cordero O.X."/>
            <person name="Wildschutte H."/>
            <person name="Kirkup B."/>
            <person name="Proehl S."/>
            <person name="Ngo L."/>
            <person name="Hussain F."/>
            <person name="Le Roux F."/>
            <person name="Mincer T."/>
            <person name="Polz M.F."/>
        </authorList>
    </citation>
    <scope>NUCLEOTIDE SEQUENCE [LARGE SCALE GENOMIC DNA]</scope>
    <source>
        <strain evidence="16 17">1S-45</strain>
    </source>
</reference>
<dbReference type="eggNOG" id="COG0415">
    <property type="taxonomic scope" value="Bacteria"/>
</dbReference>
<dbReference type="PANTHER" id="PTHR11455">
    <property type="entry name" value="CRYPTOCHROME"/>
    <property type="match status" value="1"/>
</dbReference>
<comment type="cofactor">
    <cofactor evidence="12">
        <name>FAD</name>
        <dbReference type="ChEBI" id="CHEBI:57692"/>
    </cofactor>
    <text evidence="12">Binds 1 FAD per subunit.</text>
</comment>
<keyword evidence="5 12" id="KW-0285">Flavoprotein</keyword>
<evidence type="ECO:0000256" key="12">
    <source>
        <dbReference type="PIRSR" id="PIRSR602081-1"/>
    </source>
</evidence>
<dbReference type="InterPro" id="IPR036134">
    <property type="entry name" value="Crypto/Photolyase_FAD-like_sf"/>
</dbReference>
<feature type="binding site" evidence="12">
    <location>
        <begin position="272"/>
        <end position="279"/>
    </location>
    <ligand>
        <name>FAD</name>
        <dbReference type="ChEBI" id="CHEBI:57692"/>
    </ligand>
</feature>
<dbReference type="STRING" id="1188252.A1QC_11205"/>
<evidence type="ECO:0000256" key="1">
    <source>
        <dbReference type="ARBA" id="ARBA00001932"/>
    </source>
</evidence>
<dbReference type="InterPro" id="IPR036155">
    <property type="entry name" value="Crypto/Photolyase_N_sf"/>
</dbReference>
<comment type="catalytic activity">
    <reaction evidence="9">
        <text>cyclobutadipyrimidine (in DNA) = 2 pyrimidine residues (in DNA).</text>
        <dbReference type="EC" id="4.1.99.3"/>
    </reaction>
</comment>
<dbReference type="RefSeq" id="WP_017025783.1">
    <property type="nucleotide sequence ID" value="NZ_AJYK02000086.1"/>
</dbReference>
<evidence type="ECO:0000256" key="6">
    <source>
        <dbReference type="ARBA" id="ARBA00022827"/>
    </source>
</evidence>
<comment type="function">
    <text evidence="10">Involved in repair of UV radiation-induced DNA damage. Catalyzes the light-dependent monomerization (300-600 nm) of cyclobutyl pyrimidine dimers (in cis-syn configuration), which are formed between adjacent bases on the same DNA strand upon exposure to ultraviolet radiation.</text>
</comment>
<dbReference type="InterPro" id="IPR002081">
    <property type="entry name" value="Cryptochrome/DNA_photolyase_1"/>
</dbReference>
<dbReference type="PANTHER" id="PTHR11455:SF9">
    <property type="entry name" value="CRYPTOCHROME CIRCADIAN CLOCK 5 ISOFORM X1"/>
    <property type="match status" value="1"/>
</dbReference>
<protein>
    <recommendedName>
        <fullName evidence="4">Deoxyribodipyrimidine photo-lyase</fullName>
        <ecNumber evidence="3">4.1.99.3</ecNumber>
    </recommendedName>
    <alternativeName>
        <fullName evidence="8">DNA photolyase</fullName>
    </alternativeName>
    <alternativeName>
        <fullName evidence="11">Photoreactivating enzyme</fullName>
    </alternativeName>
</protein>
<dbReference type="EC" id="4.1.99.3" evidence="3"/>
<dbReference type="Pfam" id="PF03441">
    <property type="entry name" value="FAD_binding_7"/>
    <property type="match status" value="1"/>
</dbReference>
<evidence type="ECO:0000256" key="11">
    <source>
        <dbReference type="ARBA" id="ARBA00083107"/>
    </source>
</evidence>
<dbReference type="Gene3D" id="1.10.579.10">
    <property type="entry name" value="DNA Cyclobutane Dipyrimidine Photolyase, subunit A, domain 3"/>
    <property type="match status" value="1"/>
</dbReference>
<evidence type="ECO:0000313" key="16">
    <source>
        <dbReference type="EMBL" id="OEF23669.1"/>
    </source>
</evidence>
<feature type="binding site" evidence="12">
    <location>
        <position position="269"/>
    </location>
    <ligand>
        <name>FAD</name>
        <dbReference type="ChEBI" id="CHEBI:57692"/>
    </ligand>
</feature>
<dbReference type="GO" id="GO:0003677">
    <property type="term" value="F:DNA binding"/>
    <property type="evidence" value="ECO:0007669"/>
    <property type="project" value="TreeGrafter"/>
</dbReference>
<dbReference type="Gene3D" id="1.25.40.80">
    <property type="match status" value="1"/>
</dbReference>
<dbReference type="GO" id="GO:0071949">
    <property type="term" value="F:FAD binding"/>
    <property type="evidence" value="ECO:0007669"/>
    <property type="project" value="TreeGrafter"/>
</dbReference>